<comment type="caution">
    <text evidence="1">The sequence shown here is derived from an EMBL/GenBank/DDBJ whole genome shotgun (WGS) entry which is preliminary data.</text>
</comment>
<organism evidence="1 2">
    <name type="scientific">Salix viminalis</name>
    <name type="common">Common osier</name>
    <name type="synonym">Basket willow</name>
    <dbReference type="NCBI Taxonomy" id="40686"/>
    <lineage>
        <taxon>Eukaryota</taxon>
        <taxon>Viridiplantae</taxon>
        <taxon>Streptophyta</taxon>
        <taxon>Embryophyta</taxon>
        <taxon>Tracheophyta</taxon>
        <taxon>Spermatophyta</taxon>
        <taxon>Magnoliopsida</taxon>
        <taxon>eudicotyledons</taxon>
        <taxon>Gunneridae</taxon>
        <taxon>Pentapetalae</taxon>
        <taxon>rosids</taxon>
        <taxon>fabids</taxon>
        <taxon>Malpighiales</taxon>
        <taxon>Salicaceae</taxon>
        <taxon>Saliceae</taxon>
        <taxon>Salix</taxon>
    </lineage>
</organism>
<sequence length="139" mass="16096">MKLSRDNLGLMKKEIDVLSKKLGKIESEMQGVQTDIQKGSKSVDEMEVALQAVIQEKETLLETRETGMHEIQSMILEYQQRVFDADLKGAEKKMLEEELQLGFRRNEELKILRAEASEKMIRLLENTSSRSCFARKMEE</sequence>
<dbReference type="AlphaFoldDB" id="A0A9Q0QK58"/>
<evidence type="ECO:0000313" key="2">
    <source>
        <dbReference type="Proteomes" id="UP001151529"/>
    </source>
</evidence>
<accession>A0A9Q0QK58</accession>
<dbReference type="Proteomes" id="UP001151529">
    <property type="component" value="Chromosome 4"/>
</dbReference>
<dbReference type="EMBL" id="JAPFFL010000008">
    <property type="protein sequence ID" value="KAJ6708188.1"/>
    <property type="molecule type" value="Genomic_DNA"/>
</dbReference>
<dbReference type="OrthoDB" id="3176171at2759"/>
<proteinExistence type="predicted"/>
<gene>
    <name evidence="1" type="ORF">OIU85_028463</name>
</gene>
<evidence type="ECO:0000313" key="1">
    <source>
        <dbReference type="EMBL" id="KAJ6708188.1"/>
    </source>
</evidence>
<reference evidence="1" key="1">
    <citation type="submission" date="2022-11" db="EMBL/GenBank/DDBJ databases">
        <authorList>
            <person name="Hyden B.L."/>
            <person name="Feng K."/>
            <person name="Yates T."/>
            <person name="Jawdy S."/>
            <person name="Smart L.B."/>
            <person name="Muchero W."/>
        </authorList>
    </citation>
    <scope>NUCLEOTIDE SEQUENCE</scope>
    <source>
        <tissue evidence="1">Shoot tip</tissue>
    </source>
</reference>
<keyword evidence="2" id="KW-1185">Reference proteome</keyword>
<reference evidence="1" key="2">
    <citation type="journal article" date="2023" name="Int. J. Mol. Sci.">
        <title>De Novo Assembly and Annotation of 11 Diverse Shrub Willow (Salix) Genomes Reveals Novel Gene Organization in Sex-Linked Regions.</title>
        <authorList>
            <person name="Hyden B."/>
            <person name="Feng K."/>
            <person name="Yates T.B."/>
            <person name="Jawdy S."/>
            <person name="Cereghino C."/>
            <person name="Smart L.B."/>
            <person name="Muchero W."/>
        </authorList>
    </citation>
    <scope>NUCLEOTIDE SEQUENCE [LARGE SCALE GENOMIC DNA]</scope>
    <source>
        <tissue evidence="1">Shoot tip</tissue>
    </source>
</reference>
<name>A0A9Q0QK58_SALVM</name>
<protein>
    <submittedName>
        <fullName evidence="1">Uncharacterized protein</fullName>
    </submittedName>
</protein>